<protein>
    <submittedName>
        <fullName evidence="2">Uncharacterized protein</fullName>
    </submittedName>
</protein>
<keyword evidence="1" id="KW-0732">Signal</keyword>
<feature type="signal peptide" evidence="1">
    <location>
        <begin position="1"/>
        <end position="21"/>
    </location>
</feature>
<feature type="chain" id="PRO_5004935123" evidence="1">
    <location>
        <begin position="22"/>
        <end position="557"/>
    </location>
</feature>
<evidence type="ECO:0000256" key="1">
    <source>
        <dbReference type="SAM" id="SignalP"/>
    </source>
</evidence>
<evidence type="ECO:0000313" key="2">
    <source>
        <dbReference type="EMBL" id="EXK23970.1"/>
    </source>
</evidence>
<sequence length="557" mass="58179">MRSRVLQALAAGLAAVSLANGSPLESSEGDSTGELIPYGTPIPVFADMFEDQNVLKDSLSLPLDEGSVALSCIDCVARAGIVVNMTLEEGKNTTDAIFSVAFYHTEAHIELGLLAQGHGKAFFPIWTPGPPPDGDVFLDLRVEVGIALEIEADIDVRTGFTIAVPDGSFFTYIPSSGFQETNLAEWNGLFEPIPLHVESGSATFKAALQARVVLSGNLDTAVVDAAGEVGVYVNLPELAVDVYSTDTCGLEAASFVGISLGLWAEGDASVGWKDDDVAQVDGQRTFAATPLTLEGTATDCLIDNPTSIRIGGAPPITSDAPITPTTFKVSGAPPITRSEIVTTAEVDGDSSLISASGAFATEFPEDPTSASSRSSFTFFGNSTVTAPPSGYTTSTVYTTKVYTVITCAADVTSCPARSSQTVVVTDVVELYTTICPVTDIATVPTDVSSTRVKIAVHNEETTHPPSAGTRGTHVPHKNDTLIRHISQPSVPGETTSTYLGDGRSNVTKHSKVVTLTRGPYQDADTPSVVPVTAGALGYKDIYGFGGFLAIAVCLLVL</sequence>
<accession>W9YXS8</accession>
<dbReference type="AlphaFoldDB" id="W9YXS8"/>
<proteinExistence type="predicted"/>
<dbReference type="EMBL" id="KI980471">
    <property type="protein sequence ID" value="EXK23970.1"/>
    <property type="molecule type" value="Genomic_DNA"/>
</dbReference>
<reference evidence="2" key="2">
    <citation type="submission" date="2014-02" db="EMBL/GenBank/DDBJ databases">
        <title>Annotation of the Genome Sequence of Fusarium oxysporum f. sp. melonis 26406.</title>
        <authorList>
            <consortium name="The Broad Institute Genomics Platform"/>
            <person name="Ma L.-J."/>
            <person name="Corby-Kistler H."/>
            <person name="Broz K."/>
            <person name="Gale L.R."/>
            <person name="Jonkers W."/>
            <person name="O'Donnell K."/>
            <person name="Ploetz R."/>
            <person name="Steinberg C."/>
            <person name="Schwartz D.C."/>
            <person name="VanEtten H."/>
            <person name="Zhou S."/>
            <person name="Young S.K."/>
            <person name="Zeng Q."/>
            <person name="Gargeya S."/>
            <person name="Fitzgerald M."/>
            <person name="Abouelleil A."/>
            <person name="Alvarado L."/>
            <person name="Chapman S.B."/>
            <person name="Gainer-Dewar J."/>
            <person name="Goldberg J."/>
            <person name="Griggs A."/>
            <person name="Gujja S."/>
            <person name="Hansen M."/>
            <person name="Howarth C."/>
            <person name="Imamovic A."/>
            <person name="Ireland A."/>
            <person name="Larimer J."/>
            <person name="McCowan C."/>
            <person name="Murphy C."/>
            <person name="Pearson M."/>
            <person name="Poon T.W."/>
            <person name="Priest M."/>
            <person name="Roberts A."/>
            <person name="Saif S."/>
            <person name="Shea T."/>
            <person name="Sykes S."/>
            <person name="Wortman J."/>
            <person name="Nusbaum C."/>
            <person name="Birren B."/>
        </authorList>
    </citation>
    <scope>NUCLEOTIDE SEQUENCE</scope>
    <source>
        <strain evidence="2">26406</strain>
    </source>
</reference>
<reference evidence="2" key="1">
    <citation type="submission" date="2012-04" db="EMBL/GenBank/DDBJ databases">
        <title>The Genome Sequence of Fusarium oxysporum melonis.</title>
        <authorList>
            <consortium name="The Broad Institute Genome Sequencing Platform"/>
            <person name="Ma L.-J."/>
            <person name="Gale L.R."/>
            <person name="Schwartz D.C."/>
            <person name="Zhou S."/>
            <person name="Corby-Kistler H."/>
            <person name="Young S.K."/>
            <person name="Zeng Q."/>
            <person name="Gargeya S."/>
            <person name="Fitzgerald M."/>
            <person name="Haas B."/>
            <person name="Abouelleil A."/>
            <person name="Alvarado L."/>
            <person name="Arachchi H.M."/>
            <person name="Berlin A."/>
            <person name="Brown A."/>
            <person name="Chapman S.B."/>
            <person name="Chen Z."/>
            <person name="Dunbar C."/>
            <person name="Freedman E."/>
            <person name="Gearin G."/>
            <person name="Goldberg J."/>
            <person name="Griggs A."/>
            <person name="Gujja S."/>
            <person name="Heiman D."/>
            <person name="Howarth C."/>
            <person name="Larson L."/>
            <person name="Lui A."/>
            <person name="MacDonald P.J.P."/>
            <person name="Montmayeur A."/>
            <person name="Murphy C."/>
            <person name="Neiman D."/>
            <person name="Pearson M."/>
            <person name="Priest M."/>
            <person name="Roberts A."/>
            <person name="Saif S."/>
            <person name="Shea T."/>
            <person name="Shenoy N."/>
            <person name="Sisk P."/>
            <person name="Stolte C."/>
            <person name="Sykes S."/>
            <person name="Wortman J."/>
            <person name="Nusbaum C."/>
            <person name="Birren B."/>
        </authorList>
    </citation>
    <scope>NUCLEOTIDE SEQUENCE</scope>
    <source>
        <strain evidence="2">26406</strain>
    </source>
</reference>
<gene>
    <name evidence="2" type="ORF">FOMG_19284</name>
</gene>
<dbReference type="Proteomes" id="UP000030703">
    <property type="component" value="Unassembled WGS sequence"/>
</dbReference>
<dbReference type="VEuPathDB" id="FungiDB:FOMG_19284"/>
<dbReference type="HOGENOM" id="CLU_489191_0_0_1"/>
<organism evidence="2">
    <name type="scientific">Fusarium oxysporum f. sp. melonis 26406</name>
    <dbReference type="NCBI Taxonomy" id="1089452"/>
    <lineage>
        <taxon>Eukaryota</taxon>
        <taxon>Fungi</taxon>
        <taxon>Dikarya</taxon>
        <taxon>Ascomycota</taxon>
        <taxon>Pezizomycotina</taxon>
        <taxon>Sordariomycetes</taxon>
        <taxon>Hypocreomycetidae</taxon>
        <taxon>Hypocreales</taxon>
        <taxon>Nectriaceae</taxon>
        <taxon>Fusarium</taxon>
        <taxon>Fusarium oxysporum species complex</taxon>
    </lineage>
</organism>
<dbReference type="OrthoDB" id="4733706at2759"/>
<name>W9YXS8_FUSOX</name>